<feature type="region of interest" description="Disordered" evidence="1">
    <location>
        <begin position="1011"/>
        <end position="1030"/>
    </location>
</feature>
<feature type="compositionally biased region" description="Polar residues" evidence="1">
    <location>
        <begin position="1056"/>
        <end position="1066"/>
    </location>
</feature>
<dbReference type="SMART" id="SM00444">
    <property type="entry name" value="GYF"/>
    <property type="match status" value="1"/>
</dbReference>
<dbReference type="PANTHER" id="PTHR47471">
    <property type="entry name" value="GYF DOMAIN-CONTAINING PROTEIN"/>
    <property type="match status" value="1"/>
</dbReference>
<feature type="compositionally biased region" description="Polar residues" evidence="1">
    <location>
        <begin position="309"/>
        <end position="319"/>
    </location>
</feature>
<feature type="compositionally biased region" description="Basic and acidic residues" evidence="1">
    <location>
        <begin position="122"/>
        <end position="244"/>
    </location>
</feature>
<feature type="compositionally biased region" description="Polar residues" evidence="1">
    <location>
        <begin position="1509"/>
        <end position="1543"/>
    </location>
</feature>
<name>A0A8S9NDF1_BRACR</name>
<dbReference type="InterPro" id="IPR003169">
    <property type="entry name" value="GYF"/>
</dbReference>
<protein>
    <recommendedName>
        <fullName evidence="2">GYF domain-containing protein</fullName>
    </recommendedName>
</protein>
<evidence type="ECO:0000259" key="2">
    <source>
        <dbReference type="PROSITE" id="PS50829"/>
    </source>
</evidence>
<comment type="caution">
    <text evidence="3">The sequence shown here is derived from an EMBL/GenBank/DDBJ whole genome shotgun (WGS) entry which is preliminary data.</text>
</comment>
<evidence type="ECO:0000313" key="4">
    <source>
        <dbReference type="Proteomes" id="UP000712600"/>
    </source>
</evidence>
<feature type="compositionally biased region" description="Polar residues" evidence="1">
    <location>
        <begin position="1183"/>
        <end position="1194"/>
    </location>
</feature>
<dbReference type="InterPro" id="IPR035445">
    <property type="entry name" value="GYF-like_dom_sf"/>
</dbReference>
<feature type="compositionally biased region" description="Basic and acidic residues" evidence="1">
    <location>
        <begin position="1021"/>
        <end position="1030"/>
    </location>
</feature>
<feature type="compositionally biased region" description="Pro residues" evidence="1">
    <location>
        <begin position="1444"/>
        <end position="1461"/>
    </location>
</feature>
<dbReference type="SUPFAM" id="SSF55277">
    <property type="entry name" value="GYF domain"/>
    <property type="match status" value="1"/>
</dbReference>
<dbReference type="PANTHER" id="PTHR47471:SF1">
    <property type="entry name" value="PROTEIN ESSENTIAL FOR POTEXVIRUS ACCUMULATION 1"/>
    <property type="match status" value="1"/>
</dbReference>
<feature type="region of interest" description="Disordered" evidence="1">
    <location>
        <begin position="90"/>
        <end position="334"/>
    </location>
</feature>
<feature type="domain" description="GYF" evidence="2">
    <location>
        <begin position="566"/>
        <end position="617"/>
    </location>
</feature>
<evidence type="ECO:0000256" key="1">
    <source>
        <dbReference type="SAM" id="MobiDB-lite"/>
    </source>
</evidence>
<dbReference type="Pfam" id="PF02213">
    <property type="entry name" value="GYF"/>
    <property type="match status" value="1"/>
</dbReference>
<dbReference type="EMBL" id="QGKX02001621">
    <property type="protein sequence ID" value="KAF3503134.1"/>
    <property type="molecule type" value="Genomic_DNA"/>
</dbReference>
<dbReference type="Gene3D" id="3.30.1490.40">
    <property type="match status" value="1"/>
</dbReference>
<feature type="compositionally biased region" description="Low complexity" evidence="1">
    <location>
        <begin position="1346"/>
        <end position="1355"/>
    </location>
</feature>
<feature type="region of interest" description="Disordered" evidence="1">
    <location>
        <begin position="1331"/>
        <end position="1554"/>
    </location>
</feature>
<evidence type="ECO:0000313" key="3">
    <source>
        <dbReference type="EMBL" id="KAF3503134.1"/>
    </source>
</evidence>
<dbReference type="PROSITE" id="PS50829">
    <property type="entry name" value="GYF"/>
    <property type="match status" value="1"/>
</dbReference>
<feature type="region of interest" description="Disordered" evidence="1">
    <location>
        <begin position="626"/>
        <end position="650"/>
    </location>
</feature>
<dbReference type="CDD" id="cd00072">
    <property type="entry name" value="GYF"/>
    <property type="match status" value="1"/>
</dbReference>
<feature type="region of interest" description="Disordered" evidence="1">
    <location>
        <begin position="1055"/>
        <end position="1074"/>
    </location>
</feature>
<feature type="region of interest" description="Disordered" evidence="1">
    <location>
        <begin position="1080"/>
        <end position="1160"/>
    </location>
</feature>
<dbReference type="Proteomes" id="UP000712600">
    <property type="component" value="Unassembled WGS sequence"/>
</dbReference>
<dbReference type="FunFam" id="3.30.1490.40:FF:000007">
    <property type="entry name" value="GYF domain-containing protein"/>
    <property type="match status" value="1"/>
</dbReference>
<feature type="compositionally biased region" description="Polar residues" evidence="1">
    <location>
        <begin position="270"/>
        <end position="284"/>
    </location>
</feature>
<gene>
    <name evidence="3" type="ORF">F2Q69_00041467</name>
</gene>
<feature type="compositionally biased region" description="Polar residues" evidence="1">
    <location>
        <begin position="516"/>
        <end position="527"/>
    </location>
</feature>
<accession>A0A8S9NDF1</accession>
<organism evidence="3 4">
    <name type="scientific">Brassica cretica</name>
    <name type="common">Mustard</name>
    <dbReference type="NCBI Taxonomy" id="69181"/>
    <lineage>
        <taxon>Eukaryota</taxon>
        <taxon>Viridiplantae</taxon>
        <taxon>Streptophyta</taxon>
        <taxon>Embryophyta</taxon>
        <taxon>Tracheophyta</taxon>
        <taxon>Spermatophyta</taxon>
        <taxon>Magnoliopsida</taxon>
        <taxon>eudicotyledons</taxon>
        <taxon>Gunneridae</taxon>
        <taxon>Pentapetalae</taxon>
        <taxon>rosids</taxon>
        <taxon>malvids</taxon>
        <taxon>Brassicales</taxon>
        <taxon>Brassicaceae</taxon>
        <taxon>Brassiceae</taxon>
        <taxon>Brassica</taxon>
    </lineage>
</organism>
<feature type="compositionally biased region" description="Low complexity" evidence="1">
    <location>
        <begin position="297"/>
        <end position="308"/>
    </location>
</feature>
<feature type="region of interest" description="Disordered" evidence="1">
    <location>
        <begin position="402"/>
        <end position="527"/>
    </location>
</feature>
<feature type="region of interest" description="Disordered" evidence="1">
    <location>
        <begin position="1175"/>
        <end position="1205"/>
    </location>
</feature>
<feature type="compositionally biased region" description="Basic and acidic residues" evidence="1">
    <location>
        <begin position="1139"/>
        <end position="1154"/>
    </location>
</feature>
<sequence length="1812" mass="197540">MANPSADSAADHRSKHLSINPPHQIFKGYSPSPPHQSSLSDCVRFLSWEMHDVSLLCADVQGSDNPIPLSPQWLLSKSGKSKTGMGTVEAQCLHNPSGNGEETPDNPKKKDVFRPSLLTAETGRREGWRDEERDTFSATRNDRWRNGDKDFGDIKKVDRRDNVGSRQFGEPRRWTDSGNKDAGTEQRRGPSDRWTDSGNKDAGTEQRRESKWNSRWGPDDKEAENARNKWDEAGKDGEIIREKGPSLPSSDGDHYRPWRPSQGRGRGESLHSQSTPNKQGTAFSHSRGRGENTAIFSAGRGRMSSGGSLFTSATNQSHPPGSASEKGESGTGEPYHLRYSRMKLLDVYRMADTVCFEKFPDGFIEVPSLTCEQPSDPLAICAPSSEEVNILDGIEKGKIVSSGAPQISKDGPSGRNPAEFSQPRRLKPAGSREDMTSATDVSKEEIGETRNYPDDKFRPEASHEGYAPFRKGNEVQGWRQPGERSSRISHDWNDPSADNKLKSSDTVWSHPKDSMNHSGSNVMSLPQSKGESRWQIGEDPALRRQPSLVFDREREVRKPMPSSPEELSLFYKDPQGLIQGPFSGSDIIGWFEAGYFGIDLLVRPASAPIDSPFSLLGDVMPHLRAKSGPPPGFSDAKPSQTTDAAGSPAFPGVGTVHAGMGETDMLQNDMRYKQVGGTVAENRFIESLMSGSLNNPSQGVQGYAVNSSGGLSLPVTDGGADMYLLAKKLELERQRSVAGSFSYWPGPESANLMLRSENVPEVAQQPARSPSTDLLSILQGAKDRSAPSVSGPIPAWSHPNQKDDLHHAKSFQTQTSFGVQQQRQLEQNSPLAGLLGQPNGNNPAGMLPPDMMLVPGLSQEQQSLNLLQQQQLLLQMNAQTPLSSQQQRLLIEKMLLLKHQQKREEQQQLLRQQQQLFSQVLADQQHPQQRFGEPSYGQLQQSFDALRLQESKDVTQVNQQMQLPVSHEARGANLTDFVSVNQATSQNVATVGTHHLNLQHQLFGNVDPRMSEGGVPTDQIDGTHKKDLQSDYERSIPADYMNSLYSEKPVLLPASFPNNESATPETSDSKSLENQTKDVFAGQGETSNELNVEIPPTEVKSNEVSGGRKTSEKKSKKQRGNKQSAEPVKAASKSSLQEAKQRETGIADDSEIKGKNMNPADILIDNDVLMSSEAISARGESGVNESSLQNTRTQPGRAWKPAPGFKPKSLLEIQMEEQRVAQAEALAPKVSTSSGSVGGLASPWGGIVANSDPINLRETLGESVTTQAGAVKPESVPALKGKQSHLRDLLADDVVAKSVVKERDVVGSSSNDTYTQIISTNAESLDDDNFIDAKETKKSRKKSARAKNSAAKTAAHVPAGVDTSLSTSSIEKGKNARIAQQQLKEDLPAIPSGPSLGDFVLWKEEPVNNPSPAAAWSTGPKKSTKPSSLRDIVREQEKMTTSSHPPPSPVPTTQKPTPPQAVPQSSWSRSPSQAVSQSSLQSKSKGDDDLFWGPVEQTTQESKQGDFPQLSSQNSWGTKTTPGKGSAGSSLNRQKSVSASSPASHKGKKEEVTKLTAEVVVEDDEVRAPGVKSSKAAKRRKHGNEAAFDQINDILAVKNEISKNKILSRLLAKPEDTLSDIEVTGIKSQVCRSRVTGCKSQVAGHGLHYVLSVLCLVAQFVSREKANGFRDWCRSECLRLLGSEDTSVLEFCLKLSRSEAETLLIENLGTVDRDHKFIDKFLNYKDLLPSEVVEIAFQSKGSSSSVVKSRNNKAAEEEEYYKAPSANEGFSKVGGGKKKGKKGKKVSLSSSVLGFNVVSNRIMMGEIQSIED</sequence>
<feature type="compositionally biased region" description="Basic and acidic residues" evidence="1">
    <location>
        <begin position="430"/>
        <end position="463"/>
    </location>
</feature>
<feature type="region of interest" description="Disordered" evidence="1">
    <location>
        <begin position="1"/>
        <end position="37"/>
    </location>
</feature>
<feature type="compositionally biased region" description="Low complexity" evidence="1">
    <location>
        <begin position="1462"/>
        <end position="1483"/>
    </location>
</feature>
<reference evidence="3" key="1">
    <citation type="submission" date="2019-12" db="EMBL/GenBank/DDBJ databases">
        <title>Genome sequencing and annotation of Brassica cretica.</title>
        <authorList>
            <person name="Studholme D.J."/>
            <person name="Sarris P."/>
        </authorList>
    </citation>
    <scope>NUCLEOTIDE SEQUENCE</scope>
    <source>
        <strain evidence="3">PFS-109/04</strain>
        <tissue evidence="3">Leaf</tissue>
    </source>
</reference>
<feature type="compositionally biased region" description="Low complexity" evidence="1">
    <location>
        <begin position="1417"/>
        <end position="1427"/>
    </location>
</feature>
<feature type="region of interest" description="Disordered" evidence="1">
    <location>
        <begin position="782"/>
        <end position="803"/>
    </location>
</feature>
<proteinExistence type="predicted"/>
<feature type="compositionally biased region" description="Basic and acidic residues" evidence="1">
    <location>
        <begin position="481"/>
        <end position="503"/>
    </location>
</feature>